<dbReference type="Proteomes" id="UP000317355">
    <property type="component" value="Unassembled WGS sequence"/>
</dbReference>
<dbReference type="InterPro" id="IPR003593">
    <property type="entry name" value="AAA+_ATPase"/>
</dbReference>
<feature type="non-terminal residue" evidence="7">
    <location>
        <position position="1"/>
    </location>
</feature>
<evidence type="ECO:0000256" key="1">
    <source>
        <dbReference type="ARBA" id="ARBA00004370"/>
    </source>
</evidence>
<evidence type="ECO:0000313" key="7">
    <source>
        <dbReference type="EMBL" id="TVT47689.1"/>
    </source>
</evidence>
<dbReference type="Pfam" id="PF13401">
    <property type="entry name" value="AAA_22"/>
    <property type="match status" value="1"/>
</dbReference>
<dbReference type="PROSITE" id="PS51123">
    <property type="entry name" value="OMPA_2"/>
    <property type="match status" value="1"/>
</dbReference>
<dbReference type="EMBL" id="VMRY01000148">
    <property type="protein sequence ID" value="TVT47689.1"/>
    <property type="molecule type" value="Genomic_DNA"/>
</dbReference>
<accession>A0A558CFY1</accession>
<feature type="region of interest" description="Disordered" evidence="4">
    <location>
        <begin position="532"/>
        <end position="559"/>
    </location>
</feature>
<evidence type="ECO:0000256" key="2">
    <source>
        <dbReference type="ARBA" id="ARBA00023136"/>
    </source>
</evidence>
<evidence type="ECO:0000256" key="4">
    <source>
        <dbReference type="SAM" id="MobiDB-lite"/>
    </source>
</evidence>
<keyword evidence="2 3" id="KW-0472">Membrane</keyword>
<evidence type="ECO:0000259" key="6">
    <source>
        <dbReference type="PROSITE" id="PS51123"/>
    </source>
</evidence>
<dbReference type="GO" id="GO:0016887">
    <property type="term" value="F:ATP hydrolysis activity"/>
    <property type="evidence" value="ECO:0007669"/>
    <property type="project" value="InterPro"/>
</dbReference>
<organism evidence="7 8">
    <name type="scientific">Sedimenticola thiotaurini</name>
    <dbReference type="NCBI Taxonomy" id="1543721"/>
    <lineage>
        <taxon>Bacteria</taxon>
        <taxon>Pseudomonadati</taxon>
        <taxon>Pseudomonadota</taxon>
        <taxon>Gammaproteobacteria</taxon>
        <taxon>Chromatiales</taxon>
        <taxon>Sedimenticolaceae</taxon>
        <taxon>Sedimenticola</taxon>
    </lineage>
</organism>
<dbReference type="InterPro" id="IPR052026">
    <property type="entry name" value="ExeA_AAA_ATPase_DNA-bind"/>
</dbReference>
<feature type="compositionally biased region" description="Acidic residues" evidence="4">
    <location>
        <begin position="255"/>
        <end position="264"/>
    </location>
</feature>
<comment type="subcellular location">
    <subcellularLocation>
        <location evidence="1">Membrane</location>
    </subcellularLocation>
</comment>
<dbReference type="InterPro" id="IPR006665">
    <property type="entry name" value="OmpA-like"/>
</dbReference>
<feature type="domain" description="OmpA-like" evidence="6">
    <location>
        <begin position="672"/>
        <end position="791"/>
    </location>
</feature>
<feature type="compositionally biased region" description="Basic and acidic residues" evidence="4">
    <location>
        <begin position="310"/>
        <end position="330"/>
    </location>
</feature>
<dbReference type="InterPro" id="IPR036737">
    <property type="entry name" value="OmpA-like_sf"/>
</dbReference>
<dbReference type="PRINTS" id="PR01021">
    <property type="entry name" value="OMPADOMAIN"/>
</dbReference>
<dbReference type="SMART" id="SM00382">
    <property type="entry name" value="AAA"/>
    <property type="match status" value="1"/>
</dbReference>
<dbReference type="Pfam" id="PF00691">
    <property type="entry name" value="OmpA"/>
    <property type="match status" value="1"/>
</dbReference>
<dbReference type="PANTHER" id="PTHR35894">
    <property type="entry name" value="GENERAL SECRETION PATHWAY PROTEIN A-RELATED"/>
    <property type="match status" value="1"/>
</dbReference>
<evidence type="ECO:0000313" key="8">
    <source>
        <dbReference type="Proteomes" id="UP000317355"/>
    </source>
</evidence>
<dbReference type="Gene3D" id="3.30.1330.60">
    <property type="entry name" value="OmpA-like domain"/>
    <property type="match status" value="1"/>
</dbReference>
<protein>
    <submittedName>
        <fullName evidence="7">AAA family ATPase</fullName>
    </submittedName>
</protein>
<keyword evidence="5" id="KW-1133">Transmembrane helix</keyword>
<dbReference type="InterPro" id="IPR006664">
    <property type="entry name" value="OMP_bac"/>
</dbReference>
<feature type="transmembrane region" description="Helical" evidence="5">
    <location>
        <begin position="433"/>
        <end position="450"/>
    </location>
</feature>
<dbReference type="AlphaFoldDB" id="A0A558CFY1"/>
<dbReference type="InterPro" id="IPR027417">
    <property type="entry name" value="P-loop_NTPase"/>
</dbReference>
<dbReference type="InterPro" id="IPR049945">
    <property type="entry name" value="AAA_22"/>
</dbReference>
<sequence length="792" mass="87605">AKAYMQYAIHRAEGFVMVTGKPGTGKTTLVNDLVEGLSHSKIVVATIVSTQLEADDLLRLVACSFGLDIDAPNKAVVLQGLSVRLRRHHEEGTRALLIIDEAQDLSVSALEELRLLTNLQLNNQPLLQIFLVGQENLRDLVQKPSMEQVHQRLVAACHLESLNEEDTKAYIKHRLDRVGWNDDPSIDEGVYTVAYQFSKGIPRRINLVCSRFLLHGSVEEKHRIRASDVRTVVQELQHEQLTPIGFKAEMPPLNDQDDLDDETQSESVAAPREQKATESSINALAAEVVGGSSRDDQDVSLKDTSTAPIDNKHEITKKSEASETLDEKTNESLDALVNSENESASSSATLDSADVIQENYFSLGGSLDAPSEPVPIRPVEKVQTKEYGYGDRFANAQRKKEQSKTTTHYYNEYQVSRQAATLKRKKSGMFTKLFLFLLVISVIFTAIYVIRPQMLQSQINYLESRVGQYVQQLKERLYGASDSSHIDEVIKKNEQLSSVNSETPVLSVISHADSSPPGTNKIEVEVVQATVSSQQTKPQIDEGNISGQDQEKSEKIVPDSSQIQLPYTNAIESKIETLSDQETIKTPNFTGQQTESIKSANTVNDKAPVEVAEGASAGKLDGQISAITDRANARVAAVSSTQFGSREKSDMGMGNKNSLIQDFPQQQDTKNKKADISISKMQVLFSSDSARIEPEYFEKLNKMVVLLKKTETDKARITGYADGSGELTYNEKLSLMRATAVADYFQKNDIPSQRLVVEGHGVLPLPDDSVGSHHTAMKMQRMVEIIIRPSVN</sequence>
<evidence type="ECO:0000256" key="5">
    <source>
        <dbReference type="SAM" id="Phobius"/>
    </source>
</evidence>
<name>A0A558CFY1_9GAMM</name>
<reference evidence="7 8" key="1">
    <citation type="submission" date="2019-07" db="EMBL/GenBank/DDBJ databases">
        <title>The pathways for chlorine oxyanion respiration interact through the shared metabolite chlorate.</title>
        <authorList>
            <person name="Barnum T.P."/>
            <person name="Cheng Y."/>
            <person name="Hill K.A."/>
            <person name="Lucas L.N."/>
            <person name="Carlson H.K."/>
            <person name="Coates J.D."/>
        </authorList>
    </citation>
    <scope>NUCLEOTIDE SEQUENCE [LARGE SCALE GENOMIC DNA]</scope>
    <source>
        <strain evidence="7">BK-3</strain>
    </source>
</reference>
<comment type="caution">
    <text evidence="7">The sequence shown here is derived from an EMBL/GenBank/DDBJ whole genome shotgun (WGS) entry which is preliminary data.</text>
</comment>
<proteinExistence type="predicted"/>
<feature type="region of interest" description="Disordered" evidence="4">
    <location>
        <begin position="243"/>
        <end position="330"/>
    </location>
</feature>
<dbReference type="GO" id="GO:0016020">
    <property type="term" value="C:membrane"/>
    <property type="evidence" value="ECO:0007669"/>
    <property type="project" value="UniProtKB-SubCell"/>
</dbReference>
<evidence type="ECO:0000256" key="3">
    <source>
        <dbReference type="PROSITE-ProRule" id="PRU00473"/>
    </source>
</evidence>
<dbReference type="SUPFAM" id="SSF103088">
    <property type="entry name" value="OmpA-like"/>
    <property type="match status" value="1"/>
</dbReference>
<dbReference type="SUPFAM" id="SSF52540">
    <property type="entry name" value="P-loop containing nucleoside triphosphate hydrolases"/>
    <property type="match status" value="1"/>
</dbReference>
<dbReference type="Gene3D" id="3.40.50.300">
    <property type="entry name" value="P-loop containing nucleotide triphosphate hydrolases"/>
    <property type="match status" value="1"/>
</dbReference>
<keyword evidence="5" id="KW-0812">Transmembrane</keyword>
<dbReference type="CDD" id="cd07185">
    <property type="entry name" value="OmpA_C-like"/>
    <property type="match status" value="1"/>
</dbReference>
<dbReference type="PANTHER" id="PTHR35894:SF1">
    <property type="entry name" value="PHOSPHORIBULOKINASE _ URIDINE KINASE FAMILY"/>
    <property type="match status" value="1"/>
</dbReference>
<gene>
    <name evidence="7" type="ORF">FHK82_18005</name>
</gene>